<name>A0A918TEN8_9RHOB</name>
<dbReference type="PANTHER" id="PTHR11808:SF80">
    <property type="entry name" value="CYSTATHIONINE GAMMA-LYASE"/>
    <property type="match status" value="1"/>
</dbReference>
<dbReference type="Gene3D" id="3.90.1150.10">
    <property type="entry name" value="Aspartate Aminotransferase, domain 1"/>
    <property type="match status" value="1"/>
</dbReference>
<comment type="catalytic activity">
    <reaction evidence="3">
        <text>O-succinyl-L-homoserine + hydrogen sulfide = L-homocysteine + succinate</text>
        <dbReference type="Rhea" id="RHEA:27826"/>
        <dbReference type="ChEBI" id="CHEBI:29919"/>
        <dbReference type="ChEBI" id="CHEBI:30031"/>
        <dbReference type="ChEBI" id="CHEBI:57661"/>
        <dbReference type="ChEBI" id="CHEBI:58199"/>
    </reaction>
</comment>
<keyword evidence="3" id="KW-0486">Methionine biosynthesis</keyword>
<evidence type="ECO:0000313" key="7">
    <source>
        <dbReference type="Proteomes" id="UP000638981"/>
    </source>
</evidence>
<dbReference type="GO" id="GO:0071266">
    <property type="term" value="P:'de novo' L-methionine biosynthetic process"/>
    <property type="evidence" value="ECO:0007669"/>
    <property type="project" value="UniProtKB-UniRule"/>
</dbReference>
<dbReference type="InterPro" id="IPR015422">
    <property type="entry name" value="PyrdxlP-dep_Trfase_small"/>
</dbReference>
<dbReference type="GO" id="GO:0016846">
    <property type="term" value="F:carbon-sulfur lyase activity"/>
    <property type="evidence" value="ECO:0007669"/>
    <property type="project" value="TreeGrafter"/>
</dbReference>
<dbReference type="FunFam" id="3.90.1150.10:FF:000033">
    <property type="entry name" value="Cystathionine gamma-synthase"/>
    <property type="match status" value="1"/>
</dbReference>
<dbReference type="AlphaFoldDB" id="A0A918TEN8"/>
<accession>A0A918TEN8</accession>
<dbReference type="GO" id="GO:0030170">
    <property type="term" value="F:pyridoxal phosphate binding"/>
    <property type="evidence" value="ECO:0007669"/>
    <property type="project" value="UniProtKB-UniRule"/>
</dbReference>
<evidence type="ECO:0000256" key="2">
    <source>
        <dbReference type="ARBA" id="ARBA00022898"/>
    </source>
</evidence>
<dbReference type="InterPro" id="IPR015421">
    <property type="entry name" value="PyrdxlP-dep_Trfase_major"/>
</dbReference>
<comment type="pathway">
    <text evidence="3">Amino-acid biosynthesis; L-methionine biosynthesis via de novo pathway; L-homocysteine from O-succinyl-L-homoserine: step 1/1.</text>
</comment>
<dbReference type="EC" id="2.5.1.-" evidence="3"/>
<gene>
    <name evidence="3 6" type="primary">metZ</name>
    <name evidence="6" type="ORF">GCM10007315_02880</name>
</gene>
<comment type="similarity">
    <text evidence="3">Belongs to the trans-sulfuration enzymes family. MetZ subfamily.</text>
</comment>
<dbReference type="PIRSF" id="PIRSF001434">
    <property type="entry name" value="CGS"/>
    <property type="match status" value="1"/>
</dbReference>
<reference evidence="6" key="1">
    <citation type="journal article" date="2014" name="Int. J. Syst. Evol. Microbiol.">
        <title>Complete genome sequence of Corynebacterium casei LMG S-19264T (=DSM 44701T), isolated from a smear-ripened cheese.</title>
        <authorList>
            <consortium name="US DOE Joint Genome Institute (JGI-PGF)"/>
            <person name="Walter F."/>
            <person name="Albersmeier A."/>
            <person name="Kalinowski J."/>
            <person name="Ruckert C."/>
        </authorList>
    </citation>
    <scope>NUCLEOTIDE SEQUENCE</scope>
    <source>
        <strain evidence="6">KCTC 23310</strain>
    </source>
</reference>
<keyword evidence="3" id="KW-0028">Amino-acid biosynthesis</keyword>
<comment type="caution">
    <text evidence="6">The sequence shown here is derived from an EMBL/GenBank/DDBJ whole genome shotgun (WGS) entry which is preliminary data.</text>
</comment>
<dbReference type="InterPro" id="IPR006234">
    <property type="entry name" value="O-succ-hSer_sulfhydrylase"/>
</dbReference>
<evidence type="ECO:0000313" key="6">
    <source>
        <dbReference type="EMBL" id="GHC45011.1"/>
    </source>
</evidence>
<evidence type="ECO:0000256" key="1">
    <source>
        <dbReference type="ARBA" id="ARBA00001933"/>
    </source>
</evidence>
<comment type="cofactor">
    <cofactor evidence="1 3 5">
        <name>pyridoxal 5'-phosphate</name>
        <dbReference type="ChEBI" id="CHEBI:597326"/>
    </cofactor>
</comment>
<dbReference type="Proteomes" id="UP000638981">
    <property type="component" value="Unassembled WGS sequence"/>
</dbReference>
<keyword evidence="7" id="KW-1185">Reference proteome</keyword>
<evidence type="ECO:0000256" key="4">
    <source>
        <dbReference type="PIRSR" id="PIRSR001434-2"/>
    </source>
</evidence>
<protein>
    <recommendedName>
        <fullName evidence="3">O-succinylhomoserine sulfhydrylase</fullName>
        <shortName evidence="3">OSH sulfhydrylase</shortName>
        <shortName evidence="3">OSHS sulfhydrylase</shortName>
        <ecNumber evidence="3">2.5.1.-</ecNumber>
    </recommendedName>
</protein>
<evidence type="ECO:0000256" key="3">
    <source>
        <dbReference type="HAMAP-Rule" id="MF_02056"/>
    </source>
</evidence>
<dbReference type="HAMAP" id="MF_02056">
    <property type="entry name" value="MetZ"/>
    <property type="match status" value="1"/>
</dbReference>
<dbReference type="Gene3D" id="3.40.640.10">
    <property type="entry name" value="Type I PLP-dependent aspartate aminotransferase-like (Major domain)"/>
    <property type="match status" value="1"/>
</dbReference>
<keyword evidence="2 3" id="KW-0663">Pyridoxal phosphate</keyword>
<keyword evidence="3" id="KW-0808">Transferase</keyword>
<evidence type="ECO:0000256" key="5">
    <source>
        <dbReference type="RuleBase" id="RU362118"/>
    </source>
</evidence>
<comment type="function">
    <text evidence="3">Catalyzes the formation of L-homocysteine from O-succinyl-L-homoserine (OSHS) and hydrogen sulfide.</text>
</comment>
<dbReference type="GO" id="GO:0005737">
    <property type="term" value="C:cytoplasm"/>
    <property type="evidence" value="ECO:0007669"/>
    <property type="project" value="TreeGrafter"/>
</dbReference>
<dbReference type="FunFam" id="3.40.640.10:FF:000046">
    <property type="entry name" value="Cystathionine gamma-lyase"/>
    <property type="match status" value="1"/>
</dbReference>
<dbReference type="RefSeq" id="WP_189409699.1">
    <property type="nucleotide sequence ID" value="NZ_BMYJ01000001.1"/>
</dbReference>
<proteinExistence type="inferred from homology"/>
<dbReference type="GO" id="GO:0019346">
    <property type="term" value="P:transsulfuration"/>
    <property type="evidence" value="ECO:0007669"/>
    <property type="project" value="InterPro"/>
</dbReference>
<feature type="modified residue" description="N6-(pyridoxal phosphate)lysine" evidence="3 4">
    <location>
        <position position="208"/>
    </location>
</feature>
<dbReference type="InterPro" id="IPR015424">
    <property type="entry name" value="PyrdxlP-dep_Trfase"/>
</dbReference>
<dbReference type="Pfam" id="PF01053">
    <property type="entry name" value="Cys_Met_Meta_PP"/>
    <property type="match status" value="1"/>
</dbReference>
<dbReference type="PANTHER" id="PTHR11808">
    <property type="entry name" value="TRANS-SULFURATION ENZYME FAMILY MEMBER"/>
    <property type="match status" value="1"/>
</dbReference>
<dbReference type="NCBIfam" id="TIGR01325">
    <property type="entry name" value="O_suc_HS_sulf"/>
    <property type="match status" value="1"/>
</dbReference>
<organism evidence="6 7">
    <name type="scientific">Neogemmobacter tilapiae</name>
    <dbReference type="NCBI Taxonomy" id="875041"/>
    <lineage>
        <taxon>Bacteria</taxon>
        <taxon>Pseudomonadati</taxon>
        <taxon>Pseudomonadota</taxon>
        <taxon>Alphaproteobacteria</taxon>
        <taxon>Rhodobacterales</taxon>
        <taxon>Paracoccaceae</taxon>
        <taxon>Neogemmobacter</taxon>
    </lineage>
</organism>
<dbReference type="GO" id="GO:0016765">
    <property type="term" value="F:transferase activity, transferring alkyl or aryl (other than methyl) groups"/>
    <property type="evidence" value="ECO:0007669"/>
    <property type="project" value="UniProtKB-UniRule"/>
</dbReference>
<dbReference type="EMBL" id="BMYJ01000001">
    <property type="protein sequence ID" value="GHC45011.1"/>
    <property type="molecule type" value="Genomic_DNA"/>
</dbReference>
<sequence>MTKDWKTRTRLVHEGSRRSQYGEMAEAIFLTQGFVYPTAESAEARFVKTGDDEFIYARYGNPTTRMFEERIAGLEGTEDAFATASGMAAVSGALMSLCRAGDHVVASRALFGSCLYILEEVMQRYGVKVTFVDGTDLAQWRAACAPGTKAVFFESMSNPTLELIDIKAVSEIAHAAGALVICDNVFATPIFSDAVAQGADVIVYSTTKHIDGQGRALGGVVCGTTDYIRKTLEPYMKHTGGSMSPFTSWIMLNGMATLDLRCRAMADSALKVAQALEGHPQITKVIYPGLASHPQHQLAMEQLGTGGTLVTFEVKGGKDGAFRMLNALEIAKISNNLGDAKTIATHPATTTHQRLPDDQKASLGITPGLVRLSVGLEDADDLIADLKQGLAAI</sequence>
<dbReference type="SUPFAM" id="SSF53383">
    <property type="entry name" value="PLP-dependent transferases"/>
    <property type="match status" value="1"/>
</dbReference>
<dbReference type="InterPro" id="IPR000277">
    <property type="entry name" value="Cys/Met-Metab_PyrdxlP-dep_enz"/>
</dbReference>
<reference evidence="6" key="2">
    <citation type="submission" date="2020-09" db="EMBL/GenBank/DDBJ databases">
        <authorList>
            <person name="Sun Q."/>
            <person name="Kim S."/>
        </authorList>
    </citation>
    <scope>NUCLEOTIDE SEQUENCE</scope>
    <source>
        <strain evidence="6">KCTC 23310</strain>
    </source>
</reference>
<comment type="subunit">
    <text evidence="3">Homotetramer.</text>
</comment>
<dbReference type="GO" id="GO:0071268">
    <property type="term" value="P:homocysteine biosynthetic process"/>
    <property type="evidence" value="ECO:0007669"/>
    <property type="project" value="InterPro"/>
</dbReference>
<dbReference type="CDD" id="cd00614">
    <property type="entry name" value="CGS_like"/>
    <property type="match status" value="1"/>
</dbReference>